<dbReference type="Proteomes" id="UP000462435">
    <property type="component" value="Unassembled WGS sequence"/>
</dbReference>
<evidence type="ECO:0000313" key="1">
    <source>
        <dbReference type="EMBL" id="KAF1048306.1"/>
    </source>
</evidence>
<protein>
    <recommendedName>
        <fullName evidence="3">WGR domain-containing protein</fullName>
    </recommendedName>
</protein>
<sequence length="98" mass="10799">MIDSADNATHSLPVTGATRLHFTDNARSTFTVDLGQDLLGDWILTQTWGGAQMLRGGGKRIVVDGHEAGLQMLQKITEKKERNGYDQVHPYHVRSPGL</sequence>
<dbReference type="AlphaFoldDB" id="A0A7V8G046"/>
<name>A0A7V8G046_9BURK</name>
<evidence type="ECO:0000313" key="2">
    <source>
        <dbReference type="Proteomes" id="UP000462435"/>
    </source>
</evidence>
<dbReference type="EMBL" id="WNDX01000005">
    <property type="protein sequence ID" value="KAF1048306.1"/>
    <property type="molecule type" value="Genomic_DNA"/>
</dbReference>
<comment type="caution">
    <text evidence="1">The sequence shown here is derived from an EMBL/GenBank/DDBJ whole genome shotgun (WGS) entry which is preliminary data.</text>
</comment>
<evidence type="ECO:0008006" key="3">
    <source>
        <dbReference type="Google" id="ProtNLM"/>
    </source>
</evidence>
<gene>
    <name evidence="1" type="ORF">GAK35_00331</name>
</gene>
<reference evidence="2" key="1">
    <citation type="journal article" date="2020" name="MBio">
        <title>Horizontal gene transfer to a defensive symbiont with a reduced genome amongst a multipartite beetle microbiome.</title>
        <authorList>
            <person name="Waterworth S.C."/>
            <person name="Florez L.V."/>
            <person name="Rees E.R."/>
            <person name="Hertweck C."/>
            <person name="Kaltenpoth M."/>
            <person name="Kwan J.C."/>
        </authorList>
    </citation>
    <scope>NUCLEOTIDE SEQUENCE [LARGE SCALE GENOMIC DNA]</scope>
</reference>
<organism evidence="1 2">
    <name type="scientific">Herbaspirillum frisingense</name>
    <dbReference type="NCBI Taxonomy" id="92645"/>
    <lineage>
        <taxon>Bacteria</taxon>
        <taxon>Pseudomonadati</taxon>
        <taxon>Pseudomonadota</taxon>
        <taxon>Betaproteobacteria</taxon>
        <taxon>Burkholderiales</taxon>
        <taxon>Oxalobacteraceae</taxon>
        <taxon>Herbaspirillum</taxon>
    </lineage>
</organism>
<proteinExistence type="predicted"/>
<accession>A0A7V8G046</accession>